<keyword evidence="8" id="KW-1185">Reference proteome</keyword>
<dbReference type="SUPFAM" id="SSF50249">
    <property type="entry name" value="Nucleic acid-binding proteins"/>
    <property type="match status" value="1"/>
</dbReference>
<keyword evidence="2" id="KW-0479">Metal-binding</keyword>
<dbReference type="InterPro" id="IPR003029">
    <property type="entry name" value="S1_domain"/>
</dbReference>
<evidence type="ECO:0000256" key="5">
    <source>
        <dbReference type="ARBA" id="ARBA00022884"/>
    </source>
</evidence>
<feature type="domain" description="S1 motif" evidence="6">
    <location>
        <begin position="38"/>
        <end position="111"/>
    </location>
</feature>
<dbReference type="PANTHER" id="PTHR30001:SF0">
    <property type="entry name" value="RIBONUCLEASE G"/>
    <property type="match status" value="1"/>
</dbReference>
<sequence length="409" mass="46399">MKYLIEAYSGRILSVLLGEDGRAVEIHADSKTDGLKLGDICIGRVERVAANTGACFVEVARGIKGYLPLDDLAAPRYTRKGSSPKVQQGDELIVQVSREAFGTKGMSLTTKLQLSGRYLLLEMSGTGLGISRKIQEERRRALREHLFSEQTLEEMRQQLGSCGVIVRTNAEHAPDEDIRKELQNLTGAMHQLLLTAPYRPAYTVLLRQPDRWLKRIESVQAEKLEEILTDDRNLYEALEDYLPPYLKEKLRFYQDPMISMHNVFSLTRELSRALCRKVNMKSGANLVIEQTEALVSIDVNSAHSINGRDKEKAVLKVNMEAAEECARQIRLRNLSGMILVDFINMEEKESYDQLMRHLAQSTAQDPMQVKVEDLTALGLVEMTRKKVEVPLFRQLNGHRERSENAEFLP</sequence>
<evidence type="ECO:0000256" key="4">
    <source>
        <dbReference type="ARBA" id="ARBA00022842"/>
    </source>
</evidence>
<dbReference type="GO" id="GO:0005737">
    <property type="term" value="C:cytoplasm"/>
    <property type="evidence" value="ECO:0007669"/>
    <property type="project" value="TreeGrafter"/>
</dbReference>
<protein>
    <submittedName>
        <fullName evidence="7">Ribonuclease E/G</fullName>
    </submittedName>
</protein>
<evidence type="ECO:0000259" key="6">
    <source>
        <dbReference type="PROSITE" id="PS50126"/>
    </source>
</evidence>
<gene>
    <name evidence="7" type="ORF">FYJ35_06700</name>
</gene>
<evidence type="ECO:0000256" key="1">
    <source>
        <dbReference type="ARBA" id="ARBA00001946"/>
    </source>
</evidence>
<evidence type="ECO:0000313" key="8">
    <source>
        <dbReference type="Proteomes" id="UP000481852"/>
    </source>
</evidence>
<evidence type="ECO:0000256" key="3">
    <source>
        <dbReference type="ARBA" id="ARBA00022801"/>
    </source>
</evidence>
<keyword evidence="4" id="KW-0460">Magnesium</keyword>
<dbReference type="GO" id="GO:0046872">
    <property type="term" value="F:metal ion binding"/>
    <property type="evidence" value="ECO:0007669"/>
    <property type="project" value="UniProtKB-KW"/>
</dbReference>
<dbReference type="SMART" id="SM00316">
    <property type="entry name" value="S1"/>
    <property type="match status" value="1"/>
</dbReference>
<dbReference type="CDD" id="cd04453">
    <property type="entry name" value="S1_RNase_E"/>
    <property type="match status" value="1"/>
</dbReference>
<comment type="caution">
    <text evidence="7">The sequence shown here is derived from an EMBL/GenBank/DDBJ whole genome shotgun (WGS) entry which is preliminary data.</text>
</comment>
<dbReference type="InterPro" id="IPR004659">
    <property type="entry name" value="RNase_E/G"/>
</dbReference>
<dbReference type="Pfam" id="PF10150">
    <property type="entry name" value="RNase_E_G"/>
    <property type="match status" value="1"/>
</dbReference>
<comment type="cofactor">
    <cofactor evidence="1">
        <name>Mg(2+)</name>
        <dbReference type="ChEBI" id="CHEBI:18420"/>
    </cofactor>
</comment>
<dbReference type="PANTHER" id="PTHR30001">
    <property type="entry name" value="RIBONUCLEASE"/>
    <property type="match status" value="1"/>
</dbReference>
<dbReference type="GO" id="GO:0016787">
    <property type="term" value="F:hydrolase activity"/>
    <property type="evidence" value="ECO:0007669"/>
    <property type="project" value="UniProtKB-KW"/>
</dbReference>
<organism evidence="7 8">
    <name type="scientific">Porcincola intestinalis</name>
    <dbReference type="NCBI Taxonomy" id="2606632"/>
    <lineage>
        <taxon>Bacteria</taxon>
        <taxon>Bacillati</taxon>
        <taxon>Bacillota</taxon>
        <taxon>Clostridia</taxon>
        <taxon>Lachnospirales</taxon>
        <taxon>Lachnospiraceae</taxon>
        <taxon>Porcincola</taxon>
    </lineage>
</organism>
<reference evidence="7 8" key="1">
    <citation type="submission" date="2019-08" db="EMBL/GenBank/DDBJ databases">
        <title>In-depth cultivation of the pig gut microbiome towards novel bacterial diversity and tailored functional studies.</title>
        <authorList>
            <person name="Wylensek D."/>
            <person name="Hitch T.C.A."/>
            <person name="Clavel T."/>
        </authorList>
    </citation>
    <scope>NUCLEOTIDE SEQUENCE [LARGE SCALE GENOMIC DNA]</scope>
    <source>
        <strain evidence="7 8">Oil+RF-744-WCA-WT-11</strain>
    </source>
</reference>
<dbReference type="PROSITE" id="PS50126">
    <property type="entry name" value="S1"/>
    <property type="match status" value="1"/>
</dbReference>
<dbReference type="InterPro" id="IPR012340">
    <property type="entry name" value="NA-bd_OB-fold"/>
</dbReference>
<name>A0A6L5X8H1_9FIRM</name>
<dbReference type="RefSeq" id="WP_154524888.1">
    <property type="nucleotide sequence ID" value="NZ_JAXEDB010000068.1"/>
</dbReference>
<dbReference type="InterPro" id="IPR019307">
    <property type="entry name" value="RNA-bd_AU-1/RNase_E/G"/>
</dbReference>
<dbReference type="GO" id="GO:0003723">
    <property type="term" value="F:RNA binding"/>
    <property type="evidence" value="ECO:0007669"/>
    <property type="project" value="UniProtKB-KW"/>
</dbReference>
<dbReference type="Gene3D" id="2.40.50.140">
    <property type="entry name" value="Nucleic acid-binding proteins"/>
    <property type="match status" value="1"/>
</dbReference>
<keyword evidence="5" id="KW-0694">RNA-binding</keyword>
<evidence type="ECO:0000256" key="2">
    <source>
        <dbReference type="ARBA" id="ARBA00022723"/>
    </source>
</evidence>
<dbReference type="EMBL" id="VULZ01000006">
    <property type="protein sequence ID" value="MSS14732.1"/>
    <property type="molecule type" value="Genomic_DNA"/>
</dbReference>
<dbReference type="AlphaFoldDB" id="A0A6L5X8H1"/>
<dbReference type="Proteomes" id="UP000481852">
    <property type="component" value="Unassembled WGS sequence"/>
</dbReference>
<evidence type="ECO:0000313" key="7">
    <source>
        <dbReference type="EMBL" id="MSS14732.1"/>
    </source>
</evidence>
<accession>A0A6L5X8H1</accession>
<dbReference type="GO" id="GO:0004540">
    <property type="term" value="F:RNA nuclease activity"/>
    <property type="evidence" value="ECO:0007669"/>
    <property type="project" value="InterPro"/>
</dbReference>
<dbReference type="GO" id="GO:0006364">
    <property type="term" value="P:rRNA processing"/>
    <property type="evidence" value="ECO:0007669"/>
    <property type="project" value="TreeGrafter"/>
</dbReference>
<proteinExistence type="predicted"/>
<keyword evidence="3" id="KW-0378">Hydrolase</keyword>